<evidence type="ECO:0000256" key="4">
    <source>
        <dbReference type="ARBA" id="ARBA00010281"/>
    </source>
</evidence>
<evidence type="ECO:0000256" key="3">
    <source>
        <dbReference type="ARBA" id="ARBA00004964"/>
    </source>
</evidence>
<dbReference type="GO" id="GO:0009011">
    <property type="term" value="F:alpha-1,4-glucan glucosyltransferase (ADP-glucose donor) activity"/>
    <property type="evidence" value="ECO:0007669"/>
    <property type="project" value="UniProtKB-UniRule"/>
</dbReference>
<evidence type="ECO:0000259" key="10">
    <source>
        <dbReference type="Pfam" id="PF08323"/>
    </source>
</evidence>
<keyword evidence="6 8" id="KW-0808">Transferase</keyword>
<keyword evidence="5 8" id="KW-0328">Glycosyltransferase</keyword>
<sequence length="487" mass="50991">MGEFRGRVLSVASECVPLVKSGGLADVTGALPGALAAQEWQMAVLLPGYRGLAARIARPAEVMRIDDLFGGPARILSGRAEGSEAWILLLEAPHLYDRPGGPYLDETGQDHSDNPERFGALCLAAALIARDGLADGWRPDLVHAHDWQGGLVPAYLRMHAPGTASVLTIHNIAFQGLAPASRLHPLRLDPRDFYPGGPLEFHGQIGALKAGLVMADRVTTVSPRYAAELALPEFGMGLEGVIAALPDPVAGILNGIDKAAWDPARDPAIRPYSARAKKGRAANRALLFGEYGLEDGHGPVLGIVSRMTRQKGLDLVPGVVAPLLERGLRLAVLGSGDAELERAFEALAAAHPGKVGLKQGYDEALSHRIYAGADALLVPSRFEPCGLTQLYALRYGAVPVVAPTGGLSDTVIPASPAALGAGVATGVMLPRVDAGGLSLALSQLCDLYEDPAAWRRIQANGMAADFGWDRSAAAYAALYHGLTGGAD</sequence>
<dbReference type="InterPro" id="IPR013534">
    <property type="entry name" value="Starch_synth_cat_dom"/>
</dbReference>
<name>A0A8J6Z5P8_9RHOB</name>
<comment type="catalytic activity">
    <reaction evidence="1 8">
        <text>[(1-&gt;4)-alpha-D-glucosyl](n) + ADP-alpha-D-glucose = [(1-&gt;4)-alpha-D-glucosyl](n+1) + ADP + H(+)</text>
        <dbReference type="Rhea" id="RHEA:18189"/>
        <dbReference type="Rhea" id="RHEA-COMP:9584"/>
        <dbReference type="Rhea" id="RHEA-COMP:9587"/>
        <dbReference type="ChEBI" id="CHEBI:15378"/>
        <dbReference type="ChEBI" id="CHEBI:15444"/>
        <dbReference type="ChEBI" id="CHEBI:57498"/>
        <dbReference type="ChEBI" id="CHEBI:456216"/>
        <dbReference type="EC" id="2.4.1.21"/>
    </reaction>
</comment>
<evidence type="ECO:0000313" key="11">
    <source>
        <dbReference type="EMBL" id="MBE3636815.1"/>
    </source>
</evidence>
<evidence type="ECO:0000313" key="12">
    <source>
        <dbReference type="Proteomes" id="UP000609121"/>
    </source>
</evidence>
<protein>
    <recommendedName>
        <fullName evidence="8">Glycogen synthase</fullName>
        <ecNumber evidence="8">2.4.1.21</ecNumber>
    </recommendedName>
    <alternativeName>
        <fullName evidence="8">Starch [bacterial glycogen] synthase</fullName>
    </alternativeName>
</protein>
<evidence type="ECO:0000259" key="9">
    <source>
        <dbReference type="Pfam" id="PF00534"/>
    </source>
</evidence>
<dbReference type="Proteomes" id="UP000609121">
    <property type="component" value="Unassembled WGS sequence"/>
</dbReference>
<organism evidence="11 12">
    <name type="scientific">Mangrovicoccus algicola</name>
    <dbReference type="NCBI Taxonomy" id="2771008"/>
    <lineage>
        <taxon>Bacteria</taxon>
        <taxon>Pseudomonadati</taxon>
        <taxon>Pseudomonadota</taxon>
        <taxon>Alphaproteobacteria</taxon>
        <taxon>Rhodobacterales</taxon>
        <taxon>Paracoccaceae</taxon>
        <taxon>Mangrovicoccus</taxon>
    </lineage>
</organism>
<dbReference type="GO" id="GO:0005978">
    <property type="term" value="P:glycogen biosynthetic process"/>
    <property type="evidence" value="ECO:0007669"/>
    <property type="project" value="UniProtKB-UniRule"/>
</dbReference>
<dbReference type="InterPro" id="IPR011835">
    <property type="entry name" value="GS/SS"/>
</dbReference>
<dbReference type="CDD" id="cd03791">
    <property type="entry name" value="GT5_Glycogen_synthase_DULL1-like"/>
    <property type="match status" value="1"/>
</dbReference>
<feature type="domain" description="Glycosyl transferase family 1" evidence="9">
    <location>
        <begin position="297"/>
        <end position="455"/>
    </location>
</feature>
<dbReference type="UniPathway" id="UPA00164"/>
<evidence type="ECO:0000256" key="8">
    <source>
        <dbReference type="HAMAP-Rule" id="MF_00484"/>
    </source>
</evidence>
<evidence type="ECO:0000256" key="1">
    <source>
        <dbReference type="ARBA" id="ARBA00001478"/>
    </source>
</evidence>
<dbReference type="NCBIfam" id="NF001899">
    <property type="entry name" value="PRK00654.1-2"/>
    <property type="match status" value="1"/>
</dbReference>
<comment type="similarity">
    <text evidence="4 8">Belongs to the glycosyltransferase 1 family. Bacterial/plant glycogen synthase subfamily.</text>
</comment>
<dbReference type="GO" id="GO:0004373">
    <property type="term" value="F:alpha-1,4-glucan glucosyltransferase (UDP-glucose donor) activity"/>
    <property type="evidence" value="ECO:0007669"/>
    <property type="project" value="InterPro"/>
</dbReference>
<dbReference type="Gene3D" id="3.40.50.2000">
    <property type="entry name" value="Glycogen Phosphorylase B"/>
    <property type="match status" value="2"/>
</dbReference>
<dbReference type="SUPFAM" id="SSF53756">
    <property type="entry name" value="UDP-Glycosyltransferase/glycogen phosphorylase"/>
    <property type="match status" value="1"/>
</dbReference>
<proteinExistence type="inferred from homology"/>
<keyword evidence="12" id="KW-1185">Reference proteome</keyword>
<dbReference type="PANTHER" id="PTHR45825">
    <property type="entry name" value="GRANULE-BOUND STARCH SYNTHASE 1, CHLOROPLASTIC/AMYLOPLASTIC"/>
    <property type="match status" value="1"/>
</dbReference>
<keyword evidence="7 8" id="KW-0320">Glycogen biosynthesis</keyword>
<dbReference type="EC" id="2.4.1.21" evidence="8"/>
<evidence type="ECO:0000256" key="6">
    <source>
        <dbReference type="ARBA" id="ARBA00022679"/>
    </source>
</evidence>
<dbReference type="NCBIfam" id="TIGR02095">
    <property type="entry name" value="glgA"/>
    <property type="match status" value="1"/>
</dbReference>
<dbReference type="GO" id="GO:0005829">
    <property type="term" value="C:cytosol"/>
    <property type="evidence" value="ECO:0007669"/>
    <property type="project" value="TreeGrafter"/>
</dbReference>
<dbReference type="EMBL" id="JACVXA010000003">
    <property type="protein sequence ID" value="MBE3636815.1"/>
    <property type="molecule type" value="Genomic_DNA"/>
</dbReference>
<dbReference type="InterPro" id="IPR001296">
    <property type="entry name" value="Glyco_trans_1"/>
</dbReference>
<dbReference type="PANTHER" id="PTHR45825:SF11">
    <property type="entry name" value="ALPHA AMYLASE DOMAIN-CONTAINING PROTEIN"/>
    <property type="match status" value="1"/>
</dbReference>
<dbReference type="Pfam" id="PF00534">
    <property type="entry name" value="Glycos_transf_1"/>
    <property type="match status" value="1"/>
</dbReference>
<evidence type="ECO:0000256" key="7">
    <source>
        <dbReference type="ARBA" id="ARBA00023056"/>
    </source>
</evidence>
<evidence type="ECO:0000256" key="2">
    <source>
        <dbReference type="ARBA" id="ARBA00002764"/>
    </source>
</evidence>
<reference evidence="11" key="1">
    <citation type="submission" date="2020-09" db="EMBL/GenBank/DDBJ databases">
        <title>A novel bacterium of genus Mangrovicoccus, isolated from South China Sea.</title>
        <authorList>
            <person name="Huang H."/>
            <person name="Mo K."/>
            <person name="Hu Y."/>
        </authorList>
    </citation>
    <scope>NUCLEOTIDE SEQUENCE</scope>
    <source>
        <strain evidence="11">HB182678</strain>
    </source>
</reference>
<dbReference type="HAMAP" id="MF_00484">
    <property type="entry name" value="Glycogen_synth"/>
    <property type="match status" value="1"/>
</dbReference>
<comment type="caution">
    <text evidence="11">The sequence shown here is derived from an EMBL/GenBank/DDBJ whole genome shotgun (WGS) entry which is preliminary data.</text>
</comment>
<feature type="binding site" evidence="8">
    <location>
        <position position="20"/>
    </location>
    <ligand>
        <name>ADP-alpha-D-glucose</name>
        <dbReference type="ChEBI" id="CHEBI:57498"/>
    </ligand>
</feature>
<evidence type="ECO:0000256" key="5">
    <source>
        <dbReference type="ARBA" id="ARBA00022676"/>
    </source>
</evidence>
<accession>A0A8J6Z5P8</accession>
<comment type="pathway">
    <text evidence="3 8">Glycan biosynthesis; glycogen biosynthesis.</text>
</comment>
<dbReference type="Pfam" id="PF08323">
    <property type="entry name" value="Glyco_transf_5"/>
    <property type="match status" value="1"/>
</dbReference>
<comment type="function">
    <text evidence="2 8">Synthesizes alpha-1,4-glucan chains using ADP-glucose.</text>
</comment>
<feature type="domain" description="Starch synthase catalytic" evidence="10">
    <location>
        <begin position="7"/>
        <end position="243"/>
    </location>
</feature>
<gene>
    <name evidence="8 11" type="primary">glgA</name>
    <name evidence="11" type="ORF">ICN82_01195</name>
</gene>
<dbReference type="AlphaFoldDB" id="A0A8J6Z5P8"/>